<dbReference type="GO" id="GO:0008270">
    <property type="term" value="F:zinc ion binding"/>
    <property type="evidence" value="ECO:0007669"/>
    <property type="project" value="UniProtKB-UniRule"/>
</dbReference>
<dbReference type="SMART" id="SM01057">
    <property type="entry name" value="Carb_anhydrase"/>
    <property type="match status" value="1"/>
</dbReference>
<dbReference type="InterPro" id="IPR001148">
    <property type="entry name" value="CA_dom"/>
</dbReference>
<evidence type="ECO:0000259" key="6">
    <source>
        <dbReference type="PROSITE" id="PS51144"/>
    </source>
</evidence>
<keyword evidence="2 4" id="KW-0479">Metal-binding</keyword>
<reference evidence="7 8" key="1">
    <citation type="submission" date="2019-04" db="EMBL/GenBank/DDBJ databases">
        <title>Chromosome genome assembly for Takifugu flavidus.</title>
        <authorList>
            <person name="Xiao S."/>
        </authorList>
    </citation>
    <scope>NUCLEOTIDE SEQUENCE [LARGE SCALE GENOMIC DNA]</scope>
    <source>
        <strain evidence="7">HTHZ2018</strain>
        <tissue evidence="7">Muscle</tissue>
    </source>
</reference>
<feature type="compositionally biased region" description="Basic and acidic residues" evidence="5">
    <location>
        <begin position="163"/>
        <end position="173"/>
    </location>
</feature>
<dbReference type="InterPro" id="IPR023561">
    <property type="entry name" value="Carbonic_anhydrase_a-class"/>
</dbReference>
<dbReference type="Proteomes" id="UP000324091">
    <property type="component" value="Chromosome 13"/>
</dbReference>
<keyword evidence="4" id="KW-0456">Lyase</keyword>
<keyword evidence="3 4" id="KW-0862">Zinc</keyword>
<comment type="cofactor">
    <cofactor evidence="4">
        <name>Zn(2+)</name>
        <dbReference type="ChEBI" id="CHEBI:29105"/>
    </cofactor>
</comment>
<accession>A0A5C6P8X0</accession>
<gene>
    <name evidence="7" type="ORF">D4764_13G0009160</name>
</gene>
<organism evidence="7 8">
    <name type="scientific">Takifugu flavidus</name>
    <name type="common">sansaifugu</name>
    <dbReference type="NCBI Taxonomy" id="433684"/>
    <lineage>
        <taxon>Eukaryota</taxon>
        <taxon>Metazoa</taxon>
        <taxon>Chordata</taxon>
        <taxon>Craniata</taxon>
        <taxon>Vertebrata</taxon>
        <taxon>Euteleostomi</taxon>
        <taxon>Actinopterygii</taxon>
        <taxon>Neopterygii</taxon>
        <taxon>Teleostei</taxon>
        <taxon>Neoteleostei</taxon>
        <taxon>Acanthomorphata</taxon>
        <taxon>Eupercaria</taxon>
        <taxon>Tetraodontiformes</taxon>
        <taxon>Tetradontoidea</taxon>
        <taxon>Tetraodontidae</taxon>
        <taxon>Takifugu</taxon>
    </lineage>
</organism>
<feature type="compositionally biased region" description="Basic and acidic residues" evidence="5">
    <location>
        <begin position="64"/>
        <end position="73"/>
    </location>
</feature>
<dbReference type="PANTHER" id="PTHR18952:SF25">
    <property type="entry name" value="CARBONIC ANHYDRASE 5B, MITOCHONDRIAL-RELATED"/>
    <property type="match status" value="1"/>
</dbReference>
<feature type="compositionally biased region" description="Basic and acidic residues" evidence="5">
    <location>
        <begin position="24"/>
        <end position="39"/>
    </location>
</feature>
<feature type="domain" description="Alpha-carbonic anhydrase" evidence="6">
    <location>
        <begin position="207"/>
        <end position="385"/>
    </location>
</feature>
<dbReference type="AlphaFoldDB" id="A0A5C6P8X0"/>
<dbReference type="PROSITE" id="PS00162">
    <property type="entry name" value="ALPHA_CA_1"/>
    <property type="match status" value="1"/>
</dbReference>
<comment type="caution">
    <text evidence="7">The sequence shown here is derived from an EMBL/GenBank/DDBJ whole genome shotgun (WGS) entry which is preliminary data.</text>
</comment>
<dbReference type="Gene3D" id="3.10.200.10">
    <property type="entry name" value="Alpha carbonic anhydrase"/>
    <property type="match status" value="1"/>
</dbReference>
<sequence>MGRKREEEEEEREEGTGRRRRKSGEREEKKEEWGDRGEGGGRGGGGEGGREEGRVGRGRRRREGRVGRWRREEEEREGEEEEEREEEKEGRGGEGGGGRGGGGEGGRDREEKEEWGGGEGGGGRGRRRRGGGEEEEEREEEEREGEEEERRRGRKGQGGGEGRVGRWKIEERRRGRRRRKREEEDREEEERRRRRKREEGTGRRRSMEDQFRLCQFHFHWGESNAWGSEHTVDRRLFPAELHLVHWNSDKYSLFEEAVSGDNGLAVIGVFLKVGKRHEGLQKLVDALPAIRHKGSVVEFTRFDPACLLPSNTEDYWTYHGSLTTPPLTESVTWIVMKQHIEVSHDQLAVFRSLLFTSAEEEVQKSMVNNFRVQQPLCGRTVRSSFTSFLQEAASADVNKQPH</sequence>
<evidence type="ECO:0000256" key="1">
    <source>
        <dbReference type="ARBA" id="ARBA00010718"/>
    </source>
</evidence>
<evidence type="ECO:0000313" key="8">
    <source>
        <dbReference type="Proteomes" id="UP000324091"/>
    </source>
</evidence>
<dbReference type="Pfam" id="PF00194">
    <property type="entry name" value="Carb_anhydrase"/>
    <property type="match status" value="1"/>
</dbReference>
<dbReference type="InterPro" id="IPR018338">
    <property type="entry name" value="Carbonic_anhydrase_a-class_CS"/>
</dbReference>
<feature type="compositionally biased region" description="Gly residues" evidence="5">
    <location>
        <begin position="93"/>
        <end position="104"/>
    </location>
</feature>
<dbReference type="EMBL" id="RHFK02000005">
    <property type="protein sequence ID" value="TWW76254.1"/>
    <property type="molecule type" value="Genomic_DNA"/>
</dbReference>
<proteinExistence type="inferred from homology"/>
<comment type="function">
    <text evidence="4">Reversible hydration of carbon dioxide.</text>
</comment>
<feature type="compositionally biased region" description="Acidic residues" evidence="5">
    <location>
        <begin position="74"/>
        <end position="86"/>
    </location>
</feature>
<evidence type="ECO:0000256" key="2">
    <source>
        <dbReference type="ARBA" id="ARBA00022723"/>
    </source>
</evidence>
<feature type="compositionally biased region" description="Acidic residues" evidence="5">
    <location>
        <begin position="133"/>
        <end position="147"/>
    </location>
</feature>
<evidence type="ECO:0000256" key="4">
    <source>
        <dbReference type="RuleBase" id="RU367011"/>
    </source>
</evidence>
<dbReference type="GO" id="GO:0004089">
    <property type="term" value="F:carbonate dehydratase activity"/>
    <property type="evidence" value="ECO:0007669"/>
    <property type="project" value="UniProtKB-UniRule"/>
</dbReference>
<evidence type="ECO:0000256" key="3">
    <source>
        <dbReference type="ARBA" id="ARBA00022833"/>
    </source>
</evidence>
<evidence type="ECO:0000256" key="5">
    <source>
        <dbReference type="SAM" id="MobiDB-lite"/>
    </source>
</evidence>
<dbReference type="InterPro" id="IPR036398">
    <property type="entry name" value="CA_dom_sf"/>
</dbReference>
<dbReference type="PANTHER" id="PTHR18952">
    <property type="entry name" value="CARBONIC ANHYDRASE"/>
    <property type="match status" value="1"/>
</dbReference>
<evidence type="ECO:0000313" key="7">
    <source>
        <dbReference type="EMBL" id="TWW76254.1"/>
    </source>
</evidence>
<protein>
    <recommendedName>
        <fullName evidence="4">Carbonic anhydrase</fullName>
        <ecNumber evidence="4">4.2.1.1</ecNumber>
    </recommendedName>
</protein>
<dbReference type="EC" id="4.2.1.1" evidence="4"/>
<comment type="similarity">
    <text evidence="1 4">Belongs to the alpha-carbonic anhydrase family.</text>
</comment>
<feature type="compositionally biased region" description="Basic and acidic residues" evidence="5">
    <location>
        <begin position="105"/>
        <end position="115"/>
    </location>
</feature>
<feature type="region of interest" description="Disordered" evidence="5">
    <location>
        <begin position="1"/>
        <end position="206"/>
    </location>
</feature>
<feature type="compositionally biased region" description="Basic and acidic residues" evidence="5">
    <location>
        <begin position="197"/>
        <end position="206"/>
    </location>
</feature>
<dbReference type="PROSITE" id="PS51144">
    <property type="entry name" value="ALPHA_CA_2"/>
    <property type="match status" value="1"/>
</dbReference>
<dbReference type="SUPFAM" id="SSF51069">
    <property type="entry name" value="Carbonic anhydrase"/>
    <property type="match status" value="1"/>
</dbReference>
<dbReference type="GO" id="GO:0005739">
    <property type="term" value="C:mitochondrion"/>
    <property type="evidence" value="ECO:0007669"/>
    <property type="project" value="TreeGrafter"/>
</dbReference>
<name>A0A5C6P8X0_9TELE</name>
<comment type="catalytic activity">
    <reaction evidence="4">
        <text>hydrogencarbonate + H(+) = CO2 + H2O</text>
        <dbReference type="Rhea" id="RHEA:10748"/>
        <dbReference type="ChEBI" id="CHEBI:15377"/>
        <dbReference type="ChEBI" id="CHEBI:15378"/>
        <dbReference type="ChEBI" id="CHEBI:16526"/>
        <dbReference type="ChEBI" id="CHEBI:17544"/>
        <dbReference type="EC" id="4.2.1.1"/>
    </reaction>
</comment>
<keyword evidence="8" id="KW-1185">Reference proteome</keyword>